<name>A0ABS4FX13_9BACL</name>
<evidence type="ECO:0000313" key="3">
    <source>
        <dbReference type="Proteomes" id="UP001519272"/>
    </source>
</evidence>
<dbReference type="Pfam" id="PF00874">
    <property type="entry name" value="PRD"/>
    <property type="match status" value="1"/>
</dbReference>
<dbReference type="EMBL" id="JAGGKG010000022">
    <property type="protein sequence ID" value="MBP1907115.1"/>
    <property type="molecule type" value="Genomic_DNA"/>
</dbReference>
<evidence type="ECO:0000313" key="2">
    <source>
        <dbReference type="EMBL" id="MBP1907115.1"/>
    </source>
</evidence>
<keyword evidence="3" id="KW-1185">Reference proteome</keyword>
<proteinExistence type="predicted"/>
<dbReference type="PROSITE" id="PS51372">
    <property type="entry name" value="PRD_2"/>
    <property type="match status" value="1"/>
</dbReference>
<dbReference type="Proteomes" id="UP001519272">
    <property type="component" value="Unassembled WGS sequence"/>
</dbReference>
<dbReference type="Gene3D" id="1.10.1790.10">
    <property type="entry name" value="PRD domain"/>
    <property type="match status" value="1"/>
</dbReference>
<reference evidence="2 3" key="1">
    <citation type="submission" date="2021-03" db="EMBL/GenBank/DDBJ databases">
        <title>Genomic Encyclopedia of Type Strains, Phase IV (KMG-IV): sequencing the most valuable type-strain genomes for metagenomic binning, comparative biology and taxonomic classification.</title>
        <authorList>
            <person name="Goeker M."/>
        </authorList>
    </citation>
    <scope>NUCLEOTIDE SEQUENCE [LARGE SCALE GENOMIC DNA]</scope>
    <source>
        <strain evidence="2 3">DSM 14349</strain>
    </source>
</reference>
<gene>
    <name evidence="2" type="ORF">J2Z32_003780</name>
</gene>
<organism evidence="2 3">
    <name type="scientific">Paenibacillus turicensis</name>
    <dbReference type="NCBI Taxonomy" id="160487"/>
    <lineage>
        <taxon>Bacteria</taxon>
        <taxon>Bacillati</taxon>
        <taxon>Bacillota</taxon>
        <taxon>Bacilli</taxon>
        <taxon>Bacillales</taxon>
        <taxon>Paenibacillaceae</taxon>
        <taxon>Paenibacillus</taxon>
    </lineage>
</organism>
<dbReference type="SUPFAM" id="SSF63520">
    <property type="entry name" value="PTS-regulatory domain, PRD"/>
    <property type="match status" value="1"/>
</dbReference>
<sequence length="114" mass="13248">MSALRERLDILFTTNTITPSAMKLCEATISKFINANNEKQYTKLITHLAMAVTRIEREEELIAPPEDIMEEIRRSPHFSQAVENVSWIESQMSIMLPNEERQYLIMHFVNASHL</sequence>
<comment type="caution">
    <text evidence="2">The sequence shown here is derived from an EMBL/GenBank/DDBJ whole genome shotgun (WGS) entry which is preliminary data.</text>
</comment>
<evidence type="ECO:0000259" key="1">
    <source>
        <dbReference type="PROSITE" id="PS51372"/>
    </source>
</evidence>
<feature type="domain" description="PRD" evidence="1">
    <location>
        <begin position="9"/>
        <end position="114"/>
    </location>
</feature>
<dbReference type="InterPro" id="IPR011608">
    <property type="entry name" value="PRD"/>
</dbReference>
<dbReference type="RefSeq" id="WP_210090699.1">
    <property type="nucleotide sequence ID" value="NZ_JAGGKG010000022.1"/>
</dbReference>
<protein>
    <submittedName>
        <fullName evidence="2">Transcriptional regulatory protein LevR</fullName>
    </submittedName>
</protein>
<dbReference type="InterPro" id="IPR036634">
    <property type="entry name" value="PRD_sf"/>
</dbReference>
<accession>A0ABS4FX13</accession>